<evidence type="ECO:0000256" key="1">
    <source>
        <dbReference type="SAM" id="SignalP"/>
    </source>
</evidence>
<name>A0ABU7WR39_9ACTN</name>
<dbReference type="RefSeq" id="WP_331786344.1">
    <property type="nucleotide sequence ID" value="NZ_JAVFKM010000004.1"/>
</dbReference>
<feature type="signal peptide" evidence="1">
    <location>
        <begin position="1"/>
        <end position="32"/>
    </location>
</feature>
<evidence type="ECO:0000313" key="2">
    <source>
        <dbReference type="EMBL" id="MEF3113751.1"/>
    </source>
</evidence>
<dbReference type="Proteomes" id="UP001348265">
    <property type="component" value="Unassembled WGS sequence"/>
</dbReference>
<reference evidence="2 3" key="1">
    <citation type="submission" date="2023-08" db="EMBL/GenBank/DDBJ databases">
        <authorList>
            <person name="Sharma P."/>
            <person name="Verma V."/>
            <person name="Mohan M.K."/>
            <person name="Dubey A.K."/>
        </authorList>
    </citation>
    <scope>NUCLEOTIDE SEQUENCE [LARGE SCALE GENOMIC DNA]</scope>
    <source>
        <strain evidence="2 3">ADP4</strain>
    </source>
</reference>
<dbReference type="PROSITE" id="PS51318">
    <property type="entry name" value="TAT"/>
    <property type="match status" value="1"/>
</dbReference>
<gene>
    <name evidence="2" type="ORF">RB636_11150</name>
</gene>
<organism evidence="2 3">
    <name type="scientific">Streptomyces chrestomyceticus</name>
    <dbReference type="NCBI Taxonomy" id="68185"/>
    <lineage>
        <taxon>Bacteria</taxon>
        <taxon>Bacillati</taxon>
        <taxon>Actinomycetota</taxon>
        <taxon>Actinomycetes</taxon>
        <taxon>Kitasatosporales</taxon>
        <taxon>Streptomycetaceae</taxon>
        <taxon>Streptomyces</taxon>
    </lineage>
</organism>
<comment type="caution">
    <text evidence="2">The sequence shown here is derived from an EMBL/GenBank/DDBJ whole genome shotgun (WGS) entry which is preliminary data.</text>
</comment>
<sequence>MSITRRRLLGGSLVVGAAAAGPLGTLAASAQAAPRAHAVPLTHFDLALLDVTNKVIDNYNTRDVVADGSEGKFTKRWSQFHTGGWDPLELRIRNIKGVGQVFMVCGADPKDALDGKVTIHRSRPDSAENVGWDSGLPIFPHCIEYLPTVDAVIVVGTRGHETGPGDRTGGSYQLYTAPNGQQGSFRRVGTTQPFRQAHGVLWDGQYVWLYGGRLLQAFTVHRSGDNIWLKDANRKLENALFWNGHDLQLDPVYPHYFWATSSQRILKINKRGPVPDVEWSLPEGAVKSFSRHKESGLGVWTAADHSDGNPYGNSRVHFLWGSSAGWAWDIVNHPDAKARIYKARILSQ</sequence>
<proteinExistence type="predicted"/>
<keyword evidence="3" id="KW-1185">Reference proteome</keyword>
<dbReference type="InterPro" id="IPR006311">
    <property type="entry name" value="TAT_signal"/>
</dbReference>
<protein>
    <recommendedName>
        <fullName evidence="4">Secreted protein</fullName>
    </recommendedName>
</protein>
<keyword evidence="1" id="KW-0732">Signal</keyword>
<feature type="chain" id="PRO_5047063308" description="Secreted protein" evidence="1">
    <location>
        <begin position="33"/>
        <end position="348"/>
    </location>
</feature>
<accession>A0ABU7WR39</accession>
<evidence type="ECO:0008006" key="4">
    <source>
        <dbReference type="Google" id="ProtNLM"/>
    </source>
</evidence>
<evidence type="ECO:0000313" key="3">
    <source>
        <dbReference type="Proteomes" id="UP001348265"/>
    </source>
</evidence>
<dbReference type="EMBL" id="JAVFKM010000004">
    <property type="protein sequence ID" value="MEF3113751.1"/>
    <property type="molecule type" value="Genomic_DNA"/>
</dbReference>